<dbReference type="Proteomes" id="UP001314229">
    <property type="component" value="Unassembled WGS sequence"/>
</dbReference>
<feature type="region of interest" description="Disordered" evidence="5">
    <location>
        <begin position="1"/>
        <end position="25"/>
    </location>
</feature>
<dbReference type="EMBL" id="CAWUFR010000095">
    <property type="protein sequence ID" value="CAK6966668.1"/>
    <property type="molecule type" value="Genomic_DNA"/>
</dbReference>
<dbReference type="GO" id="GO:0016593">
    <property type="term" value="C:Cdc73/Paf1 complex"/>
    <property type="evidence" value="ECO:0007669"/>
    <property type="project" value="InterPro"/>
</dbReference>
<protein>
    <recommendedName>
        <fullName evidence="3">RNA polymerase II-associated factor 1 homolog</fullName>
    </recommendedName>
</protein>
<evidence type="ECO:0000256" key="2">
    <source>
        <dbReference type="ARBA" id="ARBA00007560"/>
    </source>
</evidence>
<accession>A0AAV1P4L2</accession>
<feature type="compositionally biased region" description="Basic and acidic residues" evidence="5">
    <location>
        <begin position="361"/>
        <end position="375"/>
    </location>
</feature>
<dbReference type="PANTHER" id="PTHR23188">
    <property type="entry name" value="RNA POLYMERASE II-ASSOCIATED FACTOR 1 HOMOLOG"/>
    <property type="match status" value="1"/>
</dbReference>
<reference evidence="6 7" key="1">
    <citation type="submission" date="2024-01" db="EMBL/GenBank/DDBJ databases">
        <authorList>
            <person name="Alioto T."/>
            <person name="Alioto T."/>
            <person name="Gomez Garrido J."/>
        </authorList>
    </citation>
    <scope>NUCLEOTIDE SEQUENCE [LARGE SCALE GENOMIC DNA]</scope>
</reference>
<name>A0AAV1P4L2_SCOSC</name>
<feature type="compositionally biased region" description="Basic and acidic residues" evidence="5">
    <location>
        <begin position="511"/>
        <end position="521"/>
    </location>
</feature>
<comment type="similarity">
    <text evidence="2">Belongs to the PAF1 family.</text>
</comment>
<feature type="compositionally biased region" description="Basic and acidic residues" evidence="5">
    <location>
        <begin position="386"/>
        <end position="399"/>
    </location>
</feature>
<evidence type="ECO:0000256" key="1">
    <source>
        <dbReference type="ARBA" id="ARBA00004123"/>
    </source>
</evidence>
<evidence type="ECO:0000256" key="3">
    <source>
        <dbReference type="ARBA" id="ARBA00020462"/>
    </source>
</evidence>
<feature type="compositionally biased region" description="Acidic residues" evidence="5">
    <location>
        <begin position="376"/>
        <end position="385"/>
    </location>
</feature>
<dbReference type="InterPro" id="IPR007133">
    <property type="entry name" value="RNA_pol_II-assoc_Paf1"/>
</dbReference>
<dbReference type="PANTHER" id="PTHR23188:SF12">
    <property type="entry name" value="RNA POLYMERASE II-ASSOCIATED FACTOR 1 HOMOLOG"/>
    <property type="match status" value="1"/>
</dbReference>
<evidence type="ECO:0000313" key="7">
    <source>
        <dbReference type="Proteomes" id="UP001314229"/>
    </source>
</evidence>
<evidence type="ECO:0000313" key="6">
    <source>
        <dbReference type="EMBL" id="CAK6966668.1"/>
    </source>
</evidence>
<dbReference type="GO" id="GO:0000993">
    <property type="term" value="F:RNA polymerase II complex binding"/>
    <property type="evidence" value="ECO:0007669"/>
    <property type="project" value="TreeGrafter"/>
</dbReference>
<organism evidence="6 7">
    <name type="scientific">Scomber scombrus</name>
    <name type="common">Atlantic mackerel</name>
    <name type="synonym">Scomber vernalis</name>
    <dbReference type="NCBI Taxonomy" id="13677"/>
    <lineage>
        <taxon>Eukaryota</taxon>
        <taxon>Metazoa</taxon>
        <taxon>Chordata</taxon>
        <taxon>Craniata</taxon>
        <taxon>Vertebrata</taxon>
        <taxon>Euteleostomi</taxon>
        <taxon>Actinopterygii</taxon>
        <taxon>Neopterygii</taxon>
        <taxon>Teleostei</taxon>
        <taxon>Neoteleostei</taxon>
        <taxon>Acanthomorphata</taxon>
        <taxon>Pelagiaria</taxon>
        <taxon>Scombriformes</taxon>
        <taxon>Scombridae</taxon>
        <taxon>Scomber</taxon>
    </lineage>
</organism>
<proteinExistence type="inferred from homology"/>
<dbReference type="GO" id="GO:0003682">
    <property type="term" value="F:chromatin binding"/>
    <property type="evidence" value="ECO:0007669"/>
    <property type="project" value="TreeGrafter"/>
</dbReference>
<feature type="compositionally biased region" description="Acidic residues" evidence="5">
    <location>
        <begin position="411"/>
        <end position="429"/>
    </location>
</feature>
<comment type="subcellular location">
    <subcellularLocation>
        <location evidence="1">Nucleus</location>
    </subcellularLocation>
</comment>
<comment type="caution">
    <text evidence="6">The sequence shown here is derived from an EMBL/GenBank/DDBJ whole genome shotgun (WGS) entry which is preliminary data.</text>
</comment>
<feature type="compositionally biased region" description="Acidic residues" evidence="5">
    <location>
        <begin position="455"/>
        <end position="475"/>
    </location>
</feature>
<feature type="compositionally biased region" description="Low complexity" evidence="5">
    <location>
        <begin position="525"/>
        <end position="536"/>
    </location>
</feature>
<evidence type="ECO:0000256" key="4">
    <source>
        <dbReference type="ARBA" id="ARBA00023242"/>
    </source>
</evidence>
<dbReference type="GO" id="GO:0006368">
    <property type="term" value="P:transcription elongation by RNA polymerase II"/>
    <property type="evidence" value="ECO:0007669"/>
    <property type="project" value="InterPro"/>
</dbReference>
<sequence length="542" mass="61415">MAPTIQTQAQREDGHSRQSSHRTVPERSGVVCRVKYCNSLPDIPFDPKFITYPFDQHRFVQYKATSLEKQHKHELLTEPDLGVTIDLINPDTYRIDPNILLDPADEKLLEEDIQAPSSSKRSQQHAKVVPWMRKTEYISTEFNRYGVSNEKVEVKIGVSVKQQFTEEEIYKDRDSQISAIEKTFEDAQKSIAQHYSKPRVTPVEVLPVFPDFKMWINPCAQVIFDSDPAPKDISGPTGVDMMSQAMIRGMMDEEGNQFVAYFLPHEETIRKRKRDCDEGVNYMEEDLYDYKIAREYNWNVKNKASKGYEENYFFIFRDGDGVYYNELETRVRLSKRRAKAGAQSTTNAVLVCKHRDMNEKELEAQDARKAQLENHEPEDEEEDLDKDMQDSGDDKDKGSGSEAENSGSDSDREDEEPEQRGEDDEDDEERAAKRRRKASGSGSESGEDRTREMRDEEEIFGSDDDSEDNDDDNDDNEPKNSARSSGDEGSGSEDEGGNRGGSRSGSASPAHSDRSSDHSEARAQSGSGSERGSDSSDASDSE</sequence>
<keyword evidence="7" id="KW-1185">Reference proteome</keyword>
<gene>
    <name evidence="6" type="ORF">FSCOSCO3_A005725</name>
</gene>
<feature type="region of interest" description="Disordered" evidence="5">
    <location>
        <begin position="361"/>
        <end position="542"/>
    </location>
</feature>
<keyword evidence="4" id="KW-0539">Nucleus</keyword>
<dbReference type="Pfam" id="PF03985">
    <property type="entry name" value="Paf1"/>
    <property type="match status" value="1"/>
</dbReference>
<evidence type="ECO:0000256" key="5">
    <source>
        <dbReference type="SAM" id="MobiDB-lite"/>
    </source>
</evidence>
<dbReference type="AlphaFoldDB" id="A0AAV1P4L2"/>